<dbReference type="SUPFAM" id="SSF48334">
    <property type="entry name" value="DNA repair protein MutS, domain III"/>
    <property type="match status" value="1"/>
</dbReference>
<evidence type="ECO:0000256" key="3">
    <source>
        <dbReference type="ARBA" id="ARBA00023125"/>
    </source>
</evidence>
<evidence type="ECO:0000313" key="7">
    <source>
        <dbReference type="Proteomes" id="UP000192796"/>
    </source>
</evidence>
<dbReference type="Proteomes" id="UP000192796">
    <property type="component" value="Unassembled WGS sequence"/>
</dbReference>
<protein>
    <recommendedName>
        <fullName evidence="5">DNA mismatch repair proteins mutS family domain-containing protein</fullName>
    </recommendedName>
</protein>
<dbReference type="GO" id="GO:0030983">
    <property type="term" value="F:mismatched DNA binding"/>
    <property type="evidence" value="ECO:0007669"/>
    <property type="project" value="InterPro"/>
</dbReference>
<dbReference type="SMART" id="SM00534">
    <property type="entry name" value="MUTSac"/>
    <property type="match status" value="1"/>
</dbReference>
<dbReference type="Pfam" id="PF05192">
    <property type="entry name" value="MutS_III"/>
    <property type="match status" value="1"/>
</dbReference>
<feature type="transmembrane region" description="Helical" evidence="4">
    <location>
        <begin position="436"/>
        <end position="456"/>
    </location>
</feature>
<evidence type="ECO:0000313" key="6">
    <source>
        <dbReference type="EMBL" id="OQP62566.1"/>
    </source>
</evidence>
<dbReference type="InterPro" id="IPR027417">
    <property type="entry name" value="P-loop_NTPase"/>
</dbReference>
<organism evidence="6 7">
    <name type="scientific">Niastella vici</name>
    <dbReference type="NCBI Taxonomy" id="1703345"/>
    <lineage>
        <taxon>Bacteria</taxon>
        <taxon>Pseudomonadati</taxon>
        <taxon>Bacteroidota</taxon>
        <taxon>Chitinophagia</taxon>
        <taxon>Chitinophagales</taxon>
        <taxon>Chitinophagaceae</taxon>
        <taxon>Niastella</taxon>
    </lineage>
</organism>
<keyword evidence="1" id="KW-0547">Nucleotide-binding</keyword>
<feature type="transmembrane region" description="Helical" evidence="4">
    <location>
        <begin position="235"/>
        <end position="252"/>
    </location>
</feature>
<comment type="caution">
    <text evidence="6">The sequence shown here is derived from an EMBL/GenBank/DDBJ whole genome shotgun (WGS) entry which is preliminary data.</text>
</comment>
<dbReference type="PANTHER" id="PTHR11361:SF99">
    <property type="entry name" value="DNA MISMATCH REPAIR PROTEIN"/>
    <property type="match status" value="1"/>
</dbReference>
<evidence type="ECO:0000256" key="2">
    <source>
        <dbReference type="ARBA" id="ARBA00022840"/>
    </source>
</evidence>
<keyword evidence="3" id="KW-0238">DNA-binding</keyword>
<dbReference type="Gene3D" id="3.40.50.300">
    <property type="entry name" value="P-loop containing nucleotide triphosphate hydrolases"/>
    <property type="match status" value="1"/>
</dbReference>
<sequence length="593" mass="68289">MESTIAFYEKKVHYYIDALQRIRPFATLVAALRLACFFVFAWAIYKWIAGNSTIWMMATVLFAVGFSVLVRMAWRLNDRKVLLEKLLFINNNELNVFRYRPNGFRDGQSFATHDNNSGDLDIFGAGSLYQLLNRTTTWHGMQQLAHLLQQPLLNKHAIEQQQQAVQVLTTQNELRQLLTAHGLLNEEKEGNLHDIVDWLKRPVIIRDKKWIHWLRWAVSLYSIVFLFNWLATGNYYPLIPVVLISWIFNGIYGKRILEQHNLLGKKQTILEQYATILSHFSKVETGDAALLQKEKAMAVAAHQSVKKFSRLSAMFDQRLNLIVNIFLNSFFMYDILCLWELEGWKQKHRSSFNDWIHCVGMIESLNSLATFAFNYPQYKYPAVNEDGISISATQLAHPLIAAEERVANDCTFGIDEKLVLLTGSNMSGKTTFLRTLGVNLILAQCGAPVCAATFVFTPMVIRSSIRVSDSLQEHTSYFMAELKRLQQIIHYLQQQSAPVLILIDEILRGTNSEDKTHGSEQFIKKLLQYRCLTLFATHDLMLSRLEDELPGKVNNYCFESTIRDGELLFDYTLQRGVAKNRNASFLMEKMEII</sequence>
<dbReference type="SUPFAM" id="SSF52540">
    <property type="entry name" value="P-loop containing nucleoside triphosphate hydrolases"/>
    <property type="match status" value="1"/>
</dbReference>
<keyword evidence="4" id="KW-0472">Membrane</keyword>
<dbReference type="Pfam" id="PF00488">
    <property type="entry name" value="MutS_V"/>
    <property type="match status" value="1"/>
</dbReference>
<accession>A0A1V9FWE9</accession>
<feature type="transmembrane region" description="Helical" evidence="4">
    <location>
        <begin position="54"/>
        <end position="74"/>
    </location>
</feature>
<dbReference type="PANTHER" id="PTHR11361">
    <property type="entry name" value="DNA MISMATCH REPAIR PROTEIN MUTS FAMILY MEMBER"/>
    <property type="match status" value="1"/>
</dbReference>
<feature type="transmembrane region" description="Helical" evidence="4">
    <location>
        <begin position="210"/>
        <end position="229"/>
    </location>
</feature>
<dbReference type="OrthoDB" id="9802448at2"/>
<dbReference type="EMBL" id="LVYD01000050">
    <property type="protein sequence ID" value="OQP62566.1"/>
    <property type="molecule type" value="Genomic_DNA"/>
</dbReference>
<reference evidence="6 7" key="1">
    <citation type="submission" date="2016-03" db="EMBL/GenBank/DDBJ databases">
        <title>Niastella vici sp. nov., isolated from farmland soil.</title>
        <authorList>
            <person name="Chen L."/>
            <person name="Wang D."/>
            <person name="Yang S."/>
            <person name="Wang G."/>
        </authorList>
    </citation>
    <scope>NUCLEOTIDE SEQUENCE [LARGE SCALE GENOMIC DNA]</scope>
    <source>
        <strain evidence="6 7">DJ57</strain>
    </source>
</reference>
<keyword evidence="2" id="KW-0067">ATP-binding</keyword>
<dbReference type="STRING" id="1703345.A3860_28150"/>
<keyword evidence="4" id="KW-0812">Transmembrane</keyword>
<name>A0A1V9FWE9_9BACT</name>
<feature type="transmembrane region" description="Helical" evidence="4">
    <location>
        <begin position="25"/>
        <end position="48"/>
    </location>
</feature>
<dbReference type="GO" id="GO:0005524">
    <property type="term" value="F:ATP binding"/>
    <property type="evidence" value="ECO:0007669"/>
    <property type="project" value="UniProtKB-KW"/>
</dbReference>
<proteinExistence type="predicted"/>
<dbReference type="GO" id="GO:0005829">
    <property type="term" value="C:cytosol"/>
    <property type="evidence" value="ECO:0007669"/>
    <property type="project" value="TreeGrafter"/>
</dbReference>
<dbReference type="GO" id="GO:0006298">
    <property type="term" value="P:mismatch repair"/>
    <property type="evidence" value="ECO:0007669"/>
    <property type="project" value="InterPro"/>
</dbReference>
<dbReference type="InterPro" id="IPR036187">
    <property type="entry name" value="DNA_mismatch_repair_MutS_sf"/>
</dbReference>
<dbReference type="InterPro" id="IPR007696">
    <property type="entry name" value="DNA_mismatch_repair_MutS_core"/>
</dbReference>
<feature type="domain" description="DNA mismatch repair proteins mutS family" evidence="5">
    <location>
        <begin position="416"/>
        <end position="588"/>
    </location>
</feature>
<dbReference type="InterPro" id="IPR045076">
    <property type="entry name" value="MutS"/>
</dbReference>
<evidence type="ECO:0000256" key="1">
    <source>
        <dbReference type="ARBA" id="ARBA00022741"/>
    </source>
</evidence>
<evidence type="ECO:0000256" key="4">
    <source>
        <dbReference type="SAM" id="Phobius"/>
    </source>
</evidence>
<dbReference type="RefSeq" id="WP_081149048.1">
    <property type="nucleotide sequence ID" value="NZ_LVYD01000050.1"/>
</dbReference>
<dbReference type="Gene3D" id="1.10.1420.10">
    <property type="match status" value="1"/>
</dbReference>
<evidence type="ECO:0000259" key="5">
    <source>
        <dbReference type="SMART" id="SM00534"/>
    </source>
</evidence>
<dbReference type="AlphaFoldDB" id="A0A1V9FWE9"/>
<keyword evidence="4" id="KW-1133">Transmembrane helix</keyword>
<dbReference type="GO" id="GO:0140664">
    <property type="term" value="F:ATP-dependent DNA damage sensor activity"/>
    <property type="evidence" value="ECO:0007669"/>
    <property type="project" value="InterPro"/>
</dbReference>
<gene>
    <name evidence="6" type="ORF">A3860_28150</name>
</gene>
<keyword evidence="7" id="KW-1185">Reference proteome</keyword>
<dbReference type="InterPro" id="IPR000432">
    <property type="entry name" value="DNA_mismatch_repair_MutS_C"/>
</dbReference>